<dbReference type="InterPro" id="IPR019473">
    <property type="entry name" value="TFIID_su8_C"/>
</dbReference>
<evidence type="ECO:0000256" key="1">
    <source>
        <dbReference type="ARBA" id="ARBA00004123"/>
    </source>
</evidence>
<evidence type="ECO:0000256" key="5">
    <source>
        <dbReference type="ARBA" id="ARBA00023163"/>
    </source>
</evidence>
<comment type="subcellular location">
    <subcellularLocation>
        <location evidence="1">Nucleus</location>
    </subcellularLocation>
</comment>
<dbReference type="Proteomes" id="UP000422736">
    <property type="component" value="Chromosome 1"/>
</dbReference>
<feature type="compositionally biased region" description="Polar residues" evidence="7">
    <location>
        <begin position="430"/>
        <end position="443"/>
    </location>
</feature>
<evidence type="ECO:0000256" key="2">
    <source>
        <dbReference type="ARBA" id="ARBA00008767"/>
    </source>
</evidence>
<gene>
    <name evidence="9" type="primary">TAF8</name>
    <name evidence="9" type="ORF">FIM1_264</name>
</gene>
<evidence type="ECO:0000313" key="10">
    <source>
        <dbReference type="Proteomes" id="UP000422736"/>
    </source>
</evidence>
<keyword evidence="6" id="KW-0539">Nucleus</keyword>
<feature type="domain" description="Transcription factor TFIID subunit 8 C-terminal" evidence="8">
    <location>
        <begin position="182"/>
        <end position="228"/>
    </location>
</feature>
<evidence type="ECO:0000256" key="3">
    <source>
        <dbReference type="ARBA" id="ARBA00017307"/>
    </source>
</evidence>
<reference evidence="9 10" key="2">
    <citation type="submission" date="2019-11" db="EMBL/GenBank/DDBJ databases">
        <authorList>
            <person name="Lu H."/>
        </authorList>
    </citation>
    <scope>NUCLEOTIDE SEQUENCE [LARGE SCALE GENOMIC DNA]</scope>
    <source>
        <strain evidence="9 10">FIM1</strain>
    </source>
</reference>
<evidence type="ECO:0000259" key="8">
    <source>
        <dbReference type="Pfam" id="PF10406"/>
    </source>
</evidence>
<dbReference type="PANTHER" id="PTHR46469">
    <property type="entry name" value="TRANSCRIPTION INITIATION FACTOR TFIID SUBUNIT 8"/>
    <property type="match status" value="1"/>
</dbReference>
<comment type="similarity">
    <text evidence="2">Belongs to the TAF8 family.</text>
</comment>
<sequence>MTASEDKDVASEAIESKKVQLCKLPNLDEVPHANSMEQLFAQAVLLQFKCLNKDVSISQLAFDDLCYITLLQLDDLLQGLKKITQVQRRTKISKHDLELYFKGVDMDLSALNEQVDISNHIHKTFPKETQKLNENVDKVMSKFMTELEETELLSSKHSEFFVQDVDILNLLSTSKKSNKCFPDWLPELPPDHTYKFTSLYKRPITDERVMKEKLLEEGRRSEKALIKMLNEAGVNEDPLSEQDNIALTDQLNESQLETALIYGLDETKSSKKEELESFKPLPLKNFDVSEYCLKRQSILKRRAERLESKALNRKRNPFIRAAAICSPYGQGSIKSRKSVENQLKTMLKRSYVGLIHSIPKLKEEREKARKEAEEKERQLQEQRRLEKEKKMTEQEVLDLNNLQNDPLIGWDNDDSDDDDDDNIEFDDVKQNTTQNASSTLGSEQHTKQQSEEPATDASELPSSQLNEEQKDAKLNHWPSESAPSLTPTQLADESSQPDVENDTHHEGETPNEKEQSNIPSQVGS</sequence>
<dbReference type="EMBL" id="CP015054">
    <property type="protein sequence ID" value="QGN13622.1"/>
    <property type="molecule type" value="Genomic_DNA"/>
</dbReference>
<keyword evidence="4" id="KW-0805">Transcription regulation</keyword>
<reference evidence="9 10" key="1">
    <citation type="submission" date="2016-03" db="EMBL/GenBank/DDBJ databases">
        <title>How can Kluyveromyces marxianus grow so fast - potential evolutionary course in Saccharomyces Complex revealed by comparative genomics.</title>
        <authorList>
            <person name="Mo W."/>
            <person name="Lu W."/>
            <person name="Yang X."/>
            <person name="Qi J."/>
            <person name="Lv H."/>
        </authorList>
    </citation>
    <scope>NUCLEOTIDE SEQUENCE [LARGE SCALE GENOMIC DNA]</scope>
    <source>
        <strain evidence="9 10">FIM1</strain>
    </source>
</reference>
<name>A0ABX6ENZ5_KLUMA</name>
<keyword evidence="5" id="KW-0804">Transcription</keyword>
<evidence type="ECO:0000313" key="9">
    <source>
        <dbReference type="EMBL" id="QGN13622.1"/>
    </source>
</evidence>
<feature type="region of interest" description="Disordered" evidence="7">
    <location>
        <begin position="365"/>
        <end position="524"/>
    </location>
</feature>
<feature type="compositionally biased region" description="Basic and acidic residues" evidence="7">
    <location>
        <begin position="365"/>
        <end position="393"/>
    </location>
</feature>
<feature type="compositionally biased region" description="Polar residues" evidence="7">
    <location>
        <begin position="481"/>
        <end position="498"/>
    </location>
</feature>
<dbReference type="CDD" id="cd08049">
    <property type="entry name" value="TAF8"/>
    <property type="match status" value="1"/>
</dbReference>
<keyword evidence="10" id="KW-1185">Reference proteome</keyword>
<dbReference type="InterPro" id="IPR037818">
    <property type="entry name" value="TAF8"/>
</dbReference>
<feature type="compositionally biased region" description="Acidic residues" evidence="7">
    <location>
        <begin position="411"/>
        <end position="425"/>
    </location>
</feature>
<evidence type="ECO:0000256" key="6">
    <source>
        <dbReference type="ARBA" id="ARBA00023242"/>
    </source>
</evidence>
<proteinExistence type="inferred from homology"/>
<accession>A0ABX6ENZ5</accession>
<dbReference type="PANTHER" id="PTHR46469:SF1">
    <property type="entry name" value="TRANSCRIPTION INITIATION FACTOR TFIID SUBUNIT 8"/>
    <property type="match status" value="1"/>
</dbReference>
<organism evidence="9 10">
    <name type="scientific">Kluyveromyces marxianus</name>
    <name type="common">Yeast</name>
    <name type="synonym">Candida kefyr</name>
    <dbReference type="NCBI Taxonomy" id="4911"/>
    <lineage>
        <taxon>Eukaryota</taxon>
        <taxon>Fungi</taxon>
        <taxon>Dikarya</taxon>
        <taxon>Ascomycota</taxon>
        <taxon>Saccharomycotina</taxon>
        <taxon>Saccharomycetes</taxon>
        <taxon>Saccharomycetales</taxon>
        <taxon>Saccharomycetaceae</taxon>
        <taxon>Kluyveromyces</taxon>
    </lineage>
</organism>
<evidence type="ECO:0000256" key="4">
    <source>
        <dbReference type="ARBA" id="ARBA00023015"/>
    </source>
</evidence>
<evidence type="ECO:0000256" key="7">
    <source>
        <dbReference type="SAM" id="MobiDB-lite"/>
    </source>
</evidence>
<dbReference type="Pfam" id="PF10406">
    <property type="entry name" value="TAF8_C"/>
    <property type="match status" value="1"/>
</dbReference>
<feature type="compositionally biased region" description="Basic and acidic residues" evidence="7">
    <location>
        <begin position="501"/>
        <end position="515"/>
    </location>
</feature>
<protein>
    <recommendedName>
        <fullName evidence="3">Transcription initiation factor TFIID subunit 8</fullName>
    </recommendedName>
</protein>